<dbReference type="InterPro" id="IPR036188">
    <property type="entry name" value="FAD/NAD-bd_sf"/>
</dbReference>
<dbReference type="PANTHER" id="PTHR43098:SF3">
    <property type="entry name" value="L-ORNITHINE N(5)-MONOOXYGENASE-RELATED"/>
    <property type="match status" value="1"/>
</dbReference>
<evidence type="ECO:0000256" key="4">
    <source>
        <dbReference type="ARBA" id="ARBA00022827"/>
    </source>
</evidence>
<organism evidence="8 9">
    <name type="scientific">Aspergillus granulosus</name>
    <dbReference type="NCBI Taxonomy" id="176169"/>
    <lineage>
        <taxon>Eukaryota</taxon>
        <taxon>Fungi</taxon>
        <taxon>Dikarya</taxon>
        <taxon>Ascomycota</taxon>
        <taxon>Pezizomycotina</taxon>
        <taxon>Eurotiomycetes</taxon>
        <taxon>Eurotiomycetidae</taxon>
        <taxon>Eurotiales</taxon>
        <taxon>Aspergillaceae</taxon>
        <taxon>Aspergillus</taxon>
        <taxon>Aspergillus subgen. Nidulantes</taxon>
    </lineage>
</organism>
<comment type="cofactor">
    <cofactor evidence="1">
        <name>FAD</name>
        <dbReference type="ChEBI" id="CHEBI:57692"/>
    </cofactor>
</comment>
<dbReference type="PANTHER" id="PTHR43098">
    <property type="entry name" value="L-ORNITHINE N(5)-MONOOXYGENASE-RELATED"/>
    <property type="match status" value="1"/>
</dbReference>
<keyword evidence="7" id="KW-0503">Monooxygenase</keyword>
<evidence type="ECO:0000256" key="6">
    <source>
        <dbReference type="ARBA" id="ARBA00023002"/>
    </source>
</evidence>
<name>A0ABR4HD36_9EURO</name>
<reference evidence="8 9" key="1">
    <citation type="submission" date="2024-07" db="EMBL/GenBank/DDBJ databases">
        <title>Section-level genome sequencing and comparative genomics of Aspergillus sections Usti and Cavernicolus.</title>
        <authorList>
            <consortium name="Lawrence Berkeley National Laboratory"/>
            <person name="Nybo J.L."/>
            <person name="Vesth T.C."/>
            <person name="Theobald S."/>
            <person name="Frisvad J.C."/>
            <person name="Larsen T.O."/>
            <person name="Kjaerboelling I."/>
            <person name="Rothschild-Mancinelli K."/>
            <person name="Lyhne E.K."/>
            <person name="Kogle M.E."/>
            <person name="Barry K."/>
            <person name="Clum A."/>
            <person name="Na H."/>
            <person name="Ledsgaard L."/>
            <person name="Lin J."/>
            <person name="Lipzen A."/>
            <person name="Kuo A."/>
            <person name="Riley R."/>
            <person name="Mondo S."/>
            <person name="Labutti K."/>
            <person name="Haridas S."/>
            <person name="Pangalinan J."/>
            <person name="Salamov A.A."/>
            <person name="Simmons B.A."/>
            <person name="Magnuson J.K."/>
            <person name="Chen J."/>
            <person name="Drula E."/>
            <person name="Henrissat B."/>
            <person name="Wiebenga A."/>
            <person name="Lubbers R.J."/>
            <person name="Gomes A.C."/>
            <person name="Makela M.R."/>
            <person name="Stajich J."/>
            <person name="Grigoriev I.V."/>
            <person name="Mortensen U.H."/>
            <person name="De Vries R.P."/>
            <person name="Baker S.E."/>
            <person name="Andersen M.R."/>
        </authorList>
    </citation>
    <scope>NUCLEOTIDE SEQUENCE [LARGE SCALE GENOMIC DNA]</scope>
    <source>
        <strain evidence="8 9">CBS 588.65</strain>
    </source>
</reference>
<evidence type="ECO:0000256" key="2">
    <source>
        <dbReference type="ARBA" id="ARBA00010139"/>
    </source>
</evidence>
<gene>
    <name evidence="8" type="ORF">BJX63DRAFT_432399</name>
</gene>
<sequence length="87" mass="9551">MVAYNQQNVHLVDLKRTPIKTVTQKGIRLRNGTVHELDVLVYATGFNAITGAFVNVDWHGKDGIPPMGTSGTADVEQAVSVDYRPRT</sequence>
<keyword evidence="4" id="KW-0274">FAD</keyword>
<dbReference type="Gene3D" id="3.50.50.60">
    <property type="entry name" value="FAD/NAD(P)-binding domain"/>
    <property type="match status" value="1"/>
</dbReference>
<keyword evidence="3" id="KW-0285">Flavoprotein</keyword>
<dbReference type="InterPro" id="IPR050775">
    <property type="entry name" value="FAD-binding_Monooxygenases"/>
</dbReference>
<keyword evidence="5" id="KW-0521">NADP</keyword>
<evidence type="ECO:0000256" key="1">
    <source>
        <dbReference type="ARBA" id="ARBA00001974"/>
    </source>
</evidence>
<proteinExistence type="inferred from homology"/>
<protein>
    <recommendedName>
        <fullName evidence="10">FAD/NAD(P)-binding domain-containing protein</fullName>
    </recommendedName>
</protein>
<evidence type="ECO:0000313" key="8">
    <source>
        <dbReference type="EMBL" id="KAL2812697.1"/>
    </source>
</evidence>
<comment type="similarity">
    <text evidence="2">Belongs to the FAD-binding monooxygenase family.</text>
</comment>
<dbReference type="SUPFAM" id="SSF51905">
    <property type="entry name" value="FAD/NAD(P)-binding domain"/>
    <property type="match status" value="1"/>
</dbReference>
<evidence type="ECO:0000313" key="9">
    <source>
        <dbReference type="Proteomes" id="UP001610334"/>
    </source>
</evidence>
<dbReference type="EMBL" id="JBFXLT010000045">
    <property type="protein sequence ID" value="KAL2812697.1"/>
    <property type="molecule type" value="Genomic_DNA"/>
</dbReference>
<keyword evidence="9" id="KW-1185">Reference proteome</keyword>
<evidence type="ECO:0000256" key="3">
    <source>
        <dbReference type="ARBA" id="ARBA00022630"/>
    </source>
</evidence>
<evidence type="ECO:0000256" key="7">
    <source>
        <dbReference type="ARBA" id="ARBA00023033"/>
    </source>
</evidence>
<comment type="caution">
    <text evidence="8">The sequence shown here is derived from an EMBL/GenBank/DDBJ whole genome shotgun (WGS) entry which is preliminary data.</text>
</comment>
<dbReference type="Proteomes" id="UP001610334">
    <property type="component" value="Unassembled WGS sequence"/>
</dbReference>
<accession>A0ABR4HD36</accession>
<evidence type="ECO:0008006" key="10">
    <source>
        <dbReference type="Google" id="ProtNLM"/>
    </source>
</evidence>
<keyword evidence="6" id="KW-0560">Oxidoreductase</keyword>
<evidence type="ECO:0000256" key="5">
    <source>
        <dbReference type="ARBA" id="ARBA00022857"/>
    </source>
</evidence>